<name>A0A0L0QSI6_VIRPA</name>
<dbReference type="OrthoDB" id="2456726at2"/>
<evidence type="ECO:0008006" key="3">
    <source>
        <dbReference type="Google" id="ProtNLM"/>
    </source>
</evidence>
<dbReference type="AlphaFoldDB" id="A0A0L0QSI6"/>
<accession>A0A0L0QSI6</accession>
<protein>
    <recommendedName>
        <fullName evidence="3">YppG-like protein</fullName>
    </recommendedName>
</protein>
<dbReference type="EMBL" id="LGTO01000005">
    <property type="protein sequence ID" value="KNE21675.1"/>
    <property type="molecule type" value="Genomic_DNA"/>
</dbReference>
<keyword evidence="2" id="KW-1185">Reference proteome</keyword>
<comment type="caution">
    <text evidence="1">The sequence shown here is derived from an EMBL/GenBank/DDBJ whole genome shotgun (WGS) entry which is preliminary data.</text>
</comment>
<gene>
    <name evidence="1" type="ORF">AFK71_08570</name>
</gene>
<evidence type="ECO:0000313" key="1">
    <source>
        <dbReference type="EMBL" id="KNE21675.1"/>
    </source>
</evidence>
<evidence type="ECO:0000313" key="2">
    <source>
        <dbReference type="Proteomes" id="UP000036780"/>
    </source>
</evidence>
<reference evidence="2" key="1">
    <citation type="submission" date="2015-07" db="EMBL/GenBank/DDBJ databases">
        <title>Fjat-10053 dsm26.</title>
        <authorList>
            <person name="Liu B."/>
            <person name="Wang J."/>
            <person name="Zhu Y."/>
            <person name="Liu G."/>
            <person name="Chen Q."/>
            <person name="Chen Z."/>
            <person name="Lan J."/>
            <person name="Che J."/>
            <person name="Ge C."/>
            <person name="Shi H."/>
            <person name="Pan Z."/>
            <person name="Liu X."/>
        </authorList>
    </citation>
    <scope>NUCLEOTIDE SEQUENCE [LARGE SCALE GENOMIC DNA]</scope>
    <source>
        <strain evidence="2">DSM 26</strain>
    </source>
</reference>
<dbReference type="PATRIC" id="fig|1473.5.peg.4780"/>
<dbReference type="Proteomes" id="UP000036780">
    <property type="component" value="Unassembled WGS sequence"/>
</dbReference>
<dbReference type="RefSeq" id="WP_050351119.1">
    <property type="nucleotide sequence ID" value="NZ_CP073011.1"/>
</dbReference>
<dbReference type="GeneID" id="66872533"/>
<organism evidence="1 2">
    <name type="scientific">Virgibacillus pantothenticus</name>
    <dbReference type="NCBI Taxonomy" id="1473"/>
    <lineage>
        <taxon>Bacteria</taxon>
        <taxon>Bacillati</taxon>
        <taxon>Bacillota</taxon>
        <taxon>Bacilli</taxon>
        <taxon>Bacillales</taxon>
        <taxon>Bacillaceae</taxon>
        <taxon>Virgibacillus</taxon>
    </lineage>
</organism>
<proteinExistence type="predicted"/>
<sequence length="156" mass="17865">MYHRPYFDYTANYDRPNHLDVTQMGVQGNFQPNNFFYYQSPYQIFAKPEQPTSWPGTNVQSSNMQQQGFNAQTPHPNMEQGFNKQAAHPNMQQGFNAQTAQPYMEQNLNMQANQPAGPGQSFDLDKMLSTVGQLANTYHQVSPIVKQFGSFIKAFR</sequence>